<dbReference type="AlphaFoldDB" id="A0A2P6MBL1"/>
<dbReference type="EMBL" id="PVLF01000002">
    <property type="protein sequence ID" value="PRH83388.1"/>
    <property type="molecule type" value="Genomic_DNA"/>
</dbReference>
<protein>
    <recommendedName>
        <fullName evidence="4">DUF2085 domain-containing protein</fullName>
    </recommendedName>
</protein>
<feature type="transmembrane region" description="Helical" evidence="1">
    <location>
        <begin position="100"/>
        <end position="116"/>
    </location>
</feature>
<accession>A0A2P6MBL1</accession>
<sequence>MAAEGFRAVLARAEPLLGGQFLPGAHHPHCERHHHHLVRVFGRPLCLGCTCLYSGMILGASASLALPWSALSPPAWLLACSLLVLPTALQPWVQRRGFKLFARTALGVGVAIYWIGLLGRLELPIDRLAAIAWGTAWFAACVAALMKVRLRRLDDPCSRCPLGRYPTCEWYLPTLLADPRSTNFRQQWEQRLPDPS</sequence>
<keyword evidence="1" id="KW-1133">Transmembrane helix</keyword>
<evidence type="ECO:0000313" key="3">
    <source>
        <dbReference type="Proteomes" id="UP000241736"/>
    </source>
</evidence>
<keyword evidence="1" id="KW-0472">Membrane</keyword>
<evidence type="ECO:0000313" key="2">
    <source>
        <dbReference type="EMBL" id="PRH83388.1"/>
    </source>
</evidence>
<dbReference type="Proteomes" id="UP000241736">
    <property type="component" value="Unassembled WGS sequence"/>
</dbReference>
<organism evidence="2 3">
    <name type="scientific">Arenimonas caeni</name>
    <dbReference type="NCBI Taxonomy" id="2058085"/>
    <lineage>
        <taxon>Bacteria</taxon>
        <taxon>Pseudomonadati</taxon>
        <taxon>Pseudomonadota</taxon>
        <taxon>Gammaproteobacteria</taxon>
        <taxon>Lysobacterales</taxon>
        <taxon>Lysobacteraceae</taxon>
        <taxon>Arenimonas</taxon>
    </lineage>
</organism>
<feature type="transmembrane region" description="Helical" evidence="1">
    <location>
        <begin position="45"/>
        <end position="68"/>
    </location>
</feature>
<reference evidence="2 3" key="1">
    <citation type="submission" date="2018-03" db="EMBL/GenBank/DDBJ databases">
        <title>Arenimonas caeni sp. nov., isolated from activated sludge.</title>
        <authorList>
            <person name="Liu H."/>
        </authorList>
    </citation>
    <scope>NUCLEOTIDE SEQUENCE [LARGE SCALE GENOMIC DNA]</scope>
    <source>
        <strain evidence="3">z29</strain>
    </source>
</reference>
<comment type="caution">
    <text evidence="2">The sequence shown here is derived from an EMBL/GenBank/DDBJ whole genome shotgun (WGS) entry which is preliminary data.</text>
</comment>
<evidence type="ECO:0008006" key="4">
    <source>
        <dbReference type="Google" id="ProtNLM"/>
    </source>
</evidence>
<feature type="transmembrane region" description="Helical" evidence="1">
    <location>
        <begin position="128"/>
        <end position="146"/>
    </location>
</feature>
<name>A0A2P6MBL1_9GAMM</name>
<proteinExistence type="predicted"/>
<feature type="transmembrane region" description="Helical" evidence="1">
    <location>
        <begin position="74"/>
        <end position="93"/>
    </location>
</feature>
<keyword evidence="1" id="KW-0812">Transmembrane</keyword>
<dbReference type="RefSeq" id="WP_106989267.1">
    <property type="nucleotide sequence ID" value="NZ_KZ679084.1"/>
</dbReference>
<dbReference type="OrthoDB" id="5506465at2"/>
<gene>
    <name evidence="2" type="ORF">C6N40_01690</name>
</gene>
<keyword evidence="3" id="KW-1185">Reference proteome</keyword>
<evidence type="ECO:0000256" key="1">
    <source>
        <dbReference type="SAM" id="Phobius"/>
    </source>
</evidence>